<protein>
    <submittedName>
        <fullName evidence="2">Uncharacterized protein</fullName>
    </submittedName>
</protein>
<comment type="caution">
    <text evidence="2">The sequence shown here is derived from an EMBL/GenBank/DDBJ whole genome shotgun (WGS) entry which is preliminary data.</text>
</comment>
<dbReference type="EMBL" id="BKCJ011260078">
    <property type="protein sequence ID" value="GFD11590.1"/>
    <property type="molecule type" value="Genomic_DNA"/>
</dbReference>
<evidence type="ECO:0000313" key="2">
    <source>
        <dbReference type="EMBL" id="GFD11590.1"/>
    </source>
</evidence>
<name>A0A699TP61_TANCI</name>
<feature type="region of interest" description="Disordered" evidence="1">
    <location>
        <begin position="84"/>
        <end position="104"/>
    </location>
</feature>
<sequence length="153" mass="16784">DALHELASTSLGGDATVEAAYTIFKASQDSHASSDASHDEDEVPDTTTMPFRRIRTKQRRLRRTFTSLAFEHFQENISAVEDTIPTGDGIHADAQTIPAGSTPIPTTGAVDKGKAPMVDDSIHVDLLTEQEQVLKNLHDYQLREDLAKKLQAE</sequence>
<feature type="non-terminal residue" evidence="2">
    <location>
        <position position="1"/>
    </location>
</feature>
<reference evidence="2" key="1">
    <citation type="journal article" date="2019" name="Sci. Rep.">
        <title>Draft genome of Tanacetum cinerariifolium, the natural source of mosquito coil.</title>
        <authorList>
            <person name="Yamashiro T."/>
            <person name="Shiraishi A."/>
            <person name="Satake H."/>
            <person name="Nakayama K."/>
        </authorList>
    </citation>
    <scope>NUCLEOTIDE SEQUENCE</scope>
</reference>
<evidence type="ECO:0000256" key="1">
    <source>
        <dbReference type="SAM" id="MobiDB-lite"/>
    </source>
</evidence>
<organism evidence="2">
    <name type="scientific">Tanacetum cinerariifolium</name>
    <name type="common">Dalmatian daisy</name>
    <name type="synonym">Chrysanthemum cinerariifolium</name>
    <dbReference type="NCBI Taxonomy" id="118510"/>
    <lineage>
        <taxon>Eukaryota</taxon>
        <taxon>Viridiplantae</taxon>
        <taxon>Streptophyta</taxon>
        <taxon>Embryophyta</taxon>
        <taxon>Tracheophyta</taxon>
        <taxon>Spermatophyta</taxon>
        <taxon>Magnoliopsida</taxon>
        <taxon>eudicotyledons</taxon>
        <taxon>Gunneridae</taxon>
        <taxon>Pentapetalae</taxon>
        <taxon>asterids</taxon>
        <taxon>campanulids</taxon>
        <taxon>Asterales</taxon>
        <taxon>Asteraceae</taxon>
        <taxon>Asteroideae</taxon>
        <taxon>Anthemideae</taxon>
        <taxon>Anthemidinae</taxon>
        <taxon>Tanacetum</taxon>
    </lineage>
</organism>
<feature type="region of interest" description="Disordered" evidence="1">
    <location>
        <begin position="28"/>
        <end position="51"/>
    </location>
</feature>
<gene>
    <name evidence="2" type="ORF">Tci_883559</name>
</gene>
<accession>A0A699TP61</accession>
<dbReference type="AlphaFoldDB" id="A0A699TP61"/>
<proteinExistence type="predicted"/>